<evidence type="ECO:0000256" key="1">
    <source>
        <dbReference type="ARBA" id="ARBA00004236"/>
    </source>
</evidence>
<comment type="subcellular location">
    <subcellularLocation>
        <location evidence="1">Cell membrane</location>
    </subcellularLocation>
</comment>
<keyword evidence="2" id="KW-1003">Cell membrane</keyword>
<evidence type="ECO:0000256" key="4">
    <source>
        <dbReference type="ARBA" id="ARBA00022989"/>
    </source>
</evidence>
<dbReference type="PATRIC" id="fig|135735.6.peg.3857"/>
<dbReference type="InterPro" id="IPR022781">
    <property type="entry name" value="Flagellar_biosynth_FliO"/>
</dbReference>
<name>A0A0H4KNC2_9BACI</name>
<accession>A0A0H4KNC2</accession>
<evidence type="ECO:0000256" key="2">
    <source>
        <dbReference type="ARBA" id="ARBA00022475"/>
    </source>
</evidence>
<reference evidence="7" key="2">
    <citation type="submission" date="2015-06" db="EMBL/GenBank/DDBJ databases">
        <title>Genome Sequence of Bacillus endophyticus and Analysis of its Companion Mechanism in the Ketogulonigenium vulgare-Bacillus strain Consortium.</title>
        <authorList>
            <person name="Jia N."/>
            <person name="Du J."/>
            <person name="Ding M.-Z."/>
            <person name="Gao F."/>
            <person name="Yuan Y.-J."/>
        </authorList>
    </citation>
    <scope>NUCLEOTIDE SEQUENCE [LARGE SCALE GENOMIC DNA]</scope>
    <source>
        <strain evidence="7">Hbe603</strain>
    </source>
</reference>
<dbReference type="Pfam" id="PF04347">
    <property type="entry name" value="FliO"/>
    <property type="match status" value="1"/>
</dbReference>
<protein>
    <submittedName>
        <fullName evidence="6">Uncharacterized protein</fullName>
    </submittedName>
</protein>
<dbReference type="EMBL" id="CP011974">
    <property type="protein sequence ID" value="AKO93829.1"/>
    <property type="molecule type" value="Genomic_DNA"/>
</dbReference>
<dbReference type="GO" id="GO:0044781">
    <property type="term" value="P:bacterial-type flagellum organization"/>
    <property type="evidence" value="ECO:0007669"/>
    <property type="project" value="InterPro"/>
</dbReference>
<dbReference type="AlphaFoldDB" id="A0A0H4KNC2"/>
<dbReference type="Proteomes" id="UP000036202">
    <property type="component" value="Chromosome"/>
</dbReference>
<sequence length="209" mass="23639">MLKVLKTIAGIICVLFLLSPSIAFAASEPSVSDCLENKEKCGETAQTTKDSKDQSESAHDFVSAWDYVKVVIAFIFVIALLYGVLKFVNKRNHGLQAHKLVQNLGGTNLGNNRSVQVVKVGERVLVVGVGQNVELLTQITDNEEREKLLREYNELGSSETYKTLLPTFLEKRKRTQKDFKTEFQSRLQEMKNERSELLNKMERKNGDNE</sequence>
<dbReference type="KEGG" id="beo:BEH_18135"/>
<evidence type="ECO:0000256" key="3">
    <source>
        <dbReference type="ARBA" id="ARBA00022692"/>
    </source>
</evidence>
<reference evidence="6 7" key="1">
    <citation type="journal article" date="2015" name="PLoS ONE">
        <title>Genome Sequence of Bacillus endophyticus and Analysis of Its Companion Mechanism in the Ketogulonigenium vulgare-Bacillus Strain Consortium.</title>
        <authorList>
            <person name="Jia N."/>
            <person name="Du J."/>
            <person name="Ding M.Z."/>
            <person name="Gao F."/>
            <person name="Yuan Y.J."/>
        </authorList>
    </citation>
    <scope>NUCLEOTIDE SEQUENCE [LARGE SCALE GENOMIC DNA]</scope>
    <source>
        <strain evidence="6 7">Hbe603</strain>
    </source>
</reference>
<accession>A0A231SJH8</accession>
<dbReference type="GO" id="GO:0016020">
    <property type="term" value="C:membrane"/>
    <property type="evidence" value="ECO:0007669"/>
    <property type="project" value="InterPro"/>
</dbReference>
<organism evidence="6 7">
    <name type="scientific">Priestia filamentosa</name>
    <dbReference type="NCBI Taxonomy" id="1402861"/>
    <lineage>
        <taxon>Bacteria</taxon>
        <taxon>Bacillati</taxon>
        <taxon>Bacillota</taxon>
        <taxon>Bacilli</taxon>
        <taxon>Bacillales</taxon>
        <taxon>Bacillaceae</taxon>
        <taxon>Priestia</taxon>
    </lineage>
</organism>
<proteinExistence type="predicted"/>
<keyword evidence="4" id="KW-1133">Transmembrane helix</keyword>
<evidence type="ECO:0000313" key="7">
    <source>
        <dbReference type="Proteomes" id="UP000036202"/>
    </source>
</evidence>
<evidence type="ECO:0000256" key="5">
    <source>
        <dbReference type="ARBA" id="ARBA00023136"/>
    </source>
</evidence>
<keyword evidence="5" id="KW-0472">Membrane</keyword>
<keyword evidence="7" id="KW-1185">Reference proteome</keyword>
<gene>
    <name evidence="6" type="ORF">BEH_18135</name>
</gene>
<evidence type="ECO:0000313" key="6">
    <source>
        <dbReference type="EMBL" id="AKO93829.1"/>
    </source>
</evidence>
<keyword evidence="3" id="KW-0812">Transmembrane</keyword>